<dbReference type="KEGG" id="cdi:DIP1608"/>
<evidence type="ECO:0000313" key="2">
    <source>
        <dbReference type="EMBL" id="CAE50133.1"/>
    </source>
</evidence>
<dbReference type="STRING" id="257309.DIP1608"/>
<sequence>MEVTVALSDHELRALREIERSLLAEDPKFGASVNGVGANGGLGIGVLRSVSIMVLGLVMLVGGVALSQHTLWFIVLAIAGFIVMLAGGIWFVRGSKGGGELFVSAPRGSKNMSQKTKGGIADRMEENFRKRFEG</sequence>
<accession>Q6NGB9</accession>
<protein>
    <submittedName>
        <fullName evidence="2">Membrane protein</fullName>
    </submittedName>
</protein>
<keyword evidence="1" id="KW-1133">Transmembrane helix</keyword>
<dbReference type="HOGENOM" id="CLU_133135_0_0_11"/>
<name>Q6NGB9_CORDI</name>
<dbReference type="Proteomes" id="UP000002198">
    <property type="component" value="Chromosome"/>
</dbReference>
<dbReference type="Pfam" id="PF11239">
    <property type="entry name" value="DUF3040"/>
    <property type="match status" value="1"/>
</dbReference>
<evidence type="ECO:0000313" key="3">
    <source>
        <dbReference type="Proteomes" id="UP000002198"/>
    </source>
</evidence>
<proteinExistence type="predicted"/>
<keyword evidence="3" id="KW-1185">Reference proteome</keyword>
<keyword evidence="1" id="KW-0472">Membrane</keyword>
<keyword evidence="1" id="KW-0812">Transmembrane</keyword>
<gene>
    <name evidence="2" type="ordered locus">DIP1608</name>
</gene>
<organism evidence="2 3">
    <name type="scientific">Corynebacterium diphtheriae (strain ATCC 700971 / NCTC 13129 / Biotype gravis)</name>
    <dbReference type="NCBI Taxonomy" id="257309"/>
    <lineage>
        <taxon>Bacteria</taxon>
        <taxon>Bacillati</taxon>
        <taxon>Actinomycetota</taxon>
        <taxon>Actinomycetes</taxon>
        <taxon>Mycobacteriales</taxon>
        <taxon>Corynebacteriaceae</taxon>
        <taxon>Corynebacterium</taxon>
    </lineage>
</organism>
<dbReference type="AlphaFoldDB" id="Q6NGB9"/>
<evidence type="ECO:0000256" key="1">
    <source>
        <dbReference type="SAM" id="Phobius"/>
    </source>
</evidence>
<dbReference type="EMBL" id="BX248358">
    <property type="protein sequence ID" value="CAE50133.1"/>
    <property type="molecule type" value="Genomic_DNA"/>
</dbReference>
<feature type="transmembrane region" description="Helical" evidence="1">
    <location>
        <begin position="46"/>
        <end position="65"/>
    </location>
</feature>
<feature type="transmembrane region" description="Helical" evidence="1">
    <location>
        <begin position="71"/>
        <end position="92"/>
    </location>
</feature>
<reference evidence="2 3" key="1">
    <citation type="journal article" date="2003" name="Nucleic Acids Res.">
        <title>The complete genome sequence and analysis of Corynebacterium diphtheriae NCTC13129.</title>
        <authorList>
            <person name="Cerdeno-Tarraga A.M."/>
            <person name="Efstratiou A."/>
            <person name="Dover L.G."/>
            <person name="Holden M.T.G."/>
            <person name="Pallen M."/>
            <person name="Bentley S.D."/>
            <person name="Besra G.S."/>
            <person name="Churcher C."/>
            <person name="James K.D."/>
            <person name="De Zoysa A."/>
            <person name="Chillingworth T."/>
            <person name="Cronin A."/>
            <person name="Dowd L."/>
            <person name="Feltwell T."/>
            <person name="Hamlin N."/>
            <person name="Holroyd S."/>
            <person name="Jagels K."/>
            <person name="Moule S."/>
            <person name="Quail M.A."/>
            <person name="Rabbinowitsch E."/>
            <person name="Rutherford K."/>
            <person name="Thomson N.R."/>
            <person name="Unwin L."/>
            <person name="Whitehead S."/>
            <person name="Barrell B.G.Parkhill.J."/>
        </authorList>
    </citation>
    <scope>NUCLEOTIDE SEQUENCE [LARGE SCALE GENOMIC DNA]</scope>
    <source>
        <strain evidence="3">ATCC 700971 / NCTC 13129 / Biotype gravis</strain>
    </source>
</reference>
<dbReference type="InterPro" id="IPR021401">
    <property type="entry name" value="DUF3040"/>
</dbReference>